<gene>
    <name evidence="1" type="ORF">IG3_05364</name>
</gene>
<evidence type="ECO:0000313" key="2">
    <source>
        <dbReference type="Proteomes" id="UP000004136"/>
    </source>
</evidence>
<accession>J9BR08</accession>
<reference evidence="1 2" key="1">
    <citation type="submission" date="2012-04" db="EMBL/GenBank/DDBJ databases">
        <title>The Genome Sequence of Bacillus cereus HuA2-1.</title>
        <authorList>
            <consortium name="The Broad Institute Genome Sequencing Platform"/>
            <consortium name="The Broad Institute Genome Sequencing Center for Infectious Disease"/>
            <person name="Feldgarden M."/>
            <person name="Van der Auwera G.A."/>
            <person name="Mahillon J."/>
            <person name="Duprez V."/>
            <person name="Timmery S."/>
            <person name="Mattelet C."/>
            <person name="Dierick K."/>
            <person name="Sun M."/>
            <person name="Yu Z."/>
            <person name="Zhu L."/>
            <person name="Hu X."/>
            <person name="Shank E.B."/>
            <person name="Swiecicka I."/>
            <person name="Hansen B.M."/>
            <person name="Andrup L."/>
            <person name="Young S.K."/>
            <person name="Zeng Q."/>
            <person name="Gargeya S."/>
            <person name="Fitzgerald M."/>
            <person name="Haas B."/>
            <person name="Abouelleil A."/>
            <person name="Alvarado L."/>
            <person name="Arachchi H.M."/>
            <person name="Berlin A."/>
            <person name="Chapman S.B."/>
            <person name="Goldberg J."/>
            <person name="Griggs A."/>
            <person name="Gujja S."/>
            <person name="Hansen M."/>
            <person name="Howarth C."/>
            <person name="Imamovic A."/>
            <person name="Larimer J."/>
            <person name="McCowen C."/>
            <person name="Montmayeur A."/>
            <person name="Murphy C."/>
            <person name="Neiman D."/>
            <person name="Pearson M."/>
            <person name="Priest M."/>
            <person name="Roberts A."/>
            <person name="Saif S."/>
            <person name="Shea T."/>
            <person name="Sisk P."/>
            <person name="Sykes S."/>
            <person name="Wortman J."/>
            <person name="Nusbaum C."/>
            <person name="Birren B."/>
        </authorList>
    </citation>
    <scope>NUCLEOTIDE SEQUENCE [LARGE SCALE GENOMIC DNA]</scope>
    <source>
        <strain evidence="1 2">HuA2-1</strain>
    </source>
</reference>
<protein>
    <submittedName>
        <fullName evidence="1">Uncharacterized protein</fullName>
    </submittedName>
</protein>
<dbReference type="PATRIC" id="fig|1053201.3.peg.5500"/>
<dbReference type="Proteomes" id="UP000004136">
    <property type="component" value="Unassembled WGS sequence"/>
</dbReference>
<proteinExistence type="predicted"/>
<organism evidence="1 2">
    <name type="scientific">Bacillus cereus HuA2-1</name>
    <dbReference type="NCBI Taxonomy" id="1053201"/>
    <lineage>
        <taxon>Bacteria</taxon>
        <taxon>Bacillati</taxon>
        <taxon>Bacillota</taxon>
        <taxon>Bacilli</taxon>
        <taxon>Bacillales</taxon>
        <taxon>Bacillaceae</taxon>
        <taxon>Bacillus</taxon>
        <taxon>Bacillus cereus group</taxon>
    </lineage>
</organism>
<comment type="caution">
    <text evidence="1">The sequence shown here is derived from an EMBL/GenBank/DDBJ whole genome shotgun (WGS) entry which is preliminary data.</text>
</comment>
<dbReference type="EMBL" id="AHDV01000045">
    <property type="protein sequence ID" value="EJV75887.1"/>
    <property type="molecule type" value="Genomic_DNA"/>
</dbReference>
<dbReference type="AlphaFoldDB" id="J9BR08"/>
<evidence type="ECO:0000313" key="1">
    <source>
        <dbReference type="EMBL" id="EJV75887.1"/>
    </source>
</evidence>
<dbReference type="HOGENOM" id="CLU_208878_0_0_9"/>
<name>J9BR08_BACCE</name>
<sequence length="50" mass="5669">MAALKEVLVQKLQDNCNKSTNLGHTDTTNLKKVRDWYGKGKFIQMETLSA</sequence>
<dbReference type="RefSeq" id="WP_002204161.1">
    <property type="nucleotide sequence ID" value="NZ_JH804674.1"/>
</dbReference>